<reference evidence="1 2" key="1">
    <citation type="journal article" date="2019" name="Nat. Ecol. Evol.">
        <title>Megaphylogeny resolves global patterns of mushroom evolution.</title>
        <authorList>
            <person name="Varga T."/>
            <person name="Krizsan K."/>
            <person name="Foldi C."/>
            <person name="Dima B."/>
            <person name="Sanchez-Garcia M."/>
            <person name="Sanchez-Ramirez S."/>
            <person name="Szollosi G.J."/>
            <person name="Szarkandi J.G."/>
            <person name="Papp V."/>
            <person name="Albert L."/>
            <person name="Andreopoulos W."/>
            <person name="Angelini C."/>
            <person name="Antonin V."/>
            <person name="Barry K.W."/>
            <person name="Bougher N.L."/>
            <person name="Buchanan P."/>
            <person name="Buyck B."/>
            <person name="Bense V."/>
            <person name="Catcheside P."/>
            <person name="Chovatia M."/>
            <person name="Cooper J."/>
            <person name="Damon W."/>
            <person name="Desjardin D."/>
            <person name="Finy P."/>
            <person name="Geml J."/>
            <person name="Haridas S."/>
            <person name="Hughes K."/>
            <person name="Justo A."/>
            <person name="Karasinski D."/>
            <person name="Kautmanova I."/>
            <person name="Kiss B."/>
            <person name="Kocsube S."/>
            <person name="Kotiranta H."/>
            <person name="LaButti K.M."/>
            <person name="Lechner B.E."/>
            <person name="Liimatainen K."/>
            <person name="Lipzen A."/>
            <person name="Lukacs Z."/>
            <person name="Mihaltcheva S."/>
            <person name="Morgado L.N."/>
            <person name="Niskanen T."/>
            <person name="Noordeloos M.E."/>
            <person name="Ohm R.A."/>
            <person name="Ortiz-Santana B."/>
            <person name="Ovrebo C."/>
            <person name="Racz N."/>
            <person name="Riley R."/>
            <person name="Savchenko A."/>
            <person name="Shiryaev A."/>
            <person name="Soop K."/>
            <person name="Spirin V."/>
            <person name="Szebenyi C."/>
            <person name="Tomsovsky M."/>
            <person name="Tulloss R.E."/>
            <person name="Uehling J."/>
            <person name="Grigoriev I.V."/>
            <person name="Vagvolgyi C."/>
            <person name="Papp T."/>
            <person name="Martin F.M."/>
            <person name="Miettinen O."/>
            <person name="Hibbett D.S."/>
            <person name="Nagy L.G."/>
        </authorList>
    </citation>
    <scope>NUCLEOTIDE SEQUENCE [LARGE SCALE GENOMIC DNA]</scope>
    <source>
        <strain evidence="1 2">NL-1719</strain>
    </source>
</reference>
<sequence>MLNSINDTTSQRALMASELTPLSVLREDFDRESVFQKQLDFLQKNGFSSVRRVRGDGDCFYRSFAFSFLEQLIDEPDREFAVMRRLSLLDGFEPSLKSAGFDKDTYQDFKEEFEECIKAFAQPDHTGRVMNLQSLVQVFQDEMKSHAIVFYLRLITSMKIYEDQENMAPFLMNPETFDPMSPTSFRRRQIEVMGVEADEPQIIALTNAMKVNVEVAYVDGHTTSDIVKFVRIHNAQDENSRSIMLLYRPGHYDVLNRGKP</sequence>
<proteinExistence type="predicted"/>
<gene>
    <name evidence="1" type="ORF">BDN72DRAFT_833861</name>
</gene>
<keyword evidence="2" id="KW-1185">Reference proteome</keyword>
<dbReference type="Proteomes" id="UP000308600">
    <property type="component" value="Unassembled WGS sequence"/>
</dbReference>
<accession>A0ACD3B8Y0</accession>
<dbReference type="EMBL" id="ML208270">
    <property type="protein sequence ID" value="TFK74142.1"/>
    <property type="molecule type" value="Genomic_DNA"/>
</dbReference>
<evidence type="ECO:0000313" key="1">
    <source>
        <dbReference type="EMBL" id="TFK74142.1"/>
    </source>
</evidence>
<organism evidence="1 2">
    <name type="scientific">Pluteus cervinus</name>
    <dbReference type="NCBI Taxonomy" id="181527"/>
    <lineage>
        <taxon>Eukaryota</taxon>
        <taxon>Fungi</taxon>
        <taxon>Dikarya</taxon>
        <taxon>Basidiomycota</taxon>
        <taxon>Agaricomycotina</taxon>
        <taxon>Agaricomycetes</taxon>
        <taxon>Agaricomycetidae</taxon>
        <taxon>Agaricales</taxon>
        <taxon>Pluteineae</taxon>
        <taxon>Pluteaceae</taxon>
        <taxon>Pluteus</taxon>
    </lineage>
</organism>
<protein>
    <submittedName>
        <fullName evidence="1">Cysteine proteinase</fullName>
    </submittedName>
</protein>
<name>A0ACD3B8Y0_9AGAR</name>
<evidence type="ECO:0000313" key="2">
    <source>
        <dbReference type="Proteomes" id="UP000308600"/>
    </source>
</evidence>